<keyword evidence="2" id="KW-0732">Signal</keyword>
<dbReference type="AlphaFoldDB" id="A0A9Q1CLJ8"/>
<proteinExistence type="predicted"/>
<evidence type="ECO:0000256" key="1">
    <source>
        <dbReference type="SAM" id="MobiDB-lite"/>
    </source>
</evidence>
<comment type="caution">
    <text evidence="3">The sequence shown here is derived from an EMBL/GenBank/DDBJ whole genome shotgun (WGS) entry which is preliminary data.</text>
</comment>
<reference evidence="3" key="1">
    <citation type="submission" date="2021-10" db="EMBL/GenBank/DDBJ databases">
        <title>Tropical sea cucumber genome reveals ecological adaptation and Cuvierian tubules defense mechanism.</title>
        <authorList>
            <person name="Chen T."/>
        </authorList>
    </citation>
    <scope>NUCLEOTIDE SEQUENCE</scope>
    <source>
        <strain evidence="3">Nanhai2018</strain>
        <tissue evidence="3">Muscle</tissue>
    </source>
</reference>
<evidence type="ECO:0000256" key="2">
    <source>
        <dbReference type="SAM" id="SignalP"/>
    </source>
</evidence>
<feature type="signal peptide" evidence="2">
    <location>
        <begin position="1"/>
        <end position="33"/>
    </location>
</feature>
<accession>A0A9Q1CLJ8</accession>
<name>A0A9Q1CLJ8_HOLLE</name>
<feature type="compositionally biased region" description="Pro residues" evidence="1">
    <location>
        <begin position="199"/>
        <end position="210"/>
    </location>
</feature>
<dbReference type="PANTHER" id="PTHR39297">
    <property type="entry name" value="CUB DOMAIN-CONTAINING PROTEIN"/>
    <property type="match status" value="1"/>
</dbReference>
<keyword evidence="4" id="KW-1185">Reference proteome</keyword>
<sequence length="267" mass="29546">MLLKPNVLKMKFLLRPIPIASLSLLFLVLAARAQDCEVNLDWVGVPPDEYDRRFASISEPDGRPLGFNRSVIPYVTEGIPNPCIRVTGTEDRRVEVMAESTPVGSTICTYRQGGQLECSNQGIYFCEQATANEVKYEFLCEGTTCERTDVPFFYRFTISPPASEMDPELWCDNRDTGEYPRRLSGVTSPPLRPTTLSGPLPPGETIPPLRPTNQSTIPLTPRETAPPPLPTTESKGSSHNYVAKSVLGIYIVTIATFTILATSSQRF</sequence>
<feature type="region of interest" description="Disordered" evidence="1">
    <location>
        <begin position="181"/>
        <end position="237"/>
    </location>
</feature>
<dbReference type="PANTHER" id="PTHR39297:SF1">
    <property type="entry name" value="CUB DOMAIN-CONTAINING PROTEIN"/>
    <property type="match status" value="1"/>
</dbReference>
<protein>
    <submittedName>
        <fullName evidence="3">Uncharacterized protein</fullName>
    </submittedName>
</protein>
<gene>
    <name evidence="3" type="ORF">HOLleu_05747</name>
</gene>
<evidence type="ECO:0000313" key="4">
    <source>
        <dbReference type="Proteomes" id="UP001152320"/>
    </source>
</evidence>
<feature type="chain" id="PRO_5040359100" evidence="2">
    <location>
        <begin position="34"/>
        <end position="267"/>
    </location>
</feature>
<dbReference type="OrthoDB" id="10054965at2759"/>
<organism evidence="3 4">
    <name type="scientific">Holothuria leucospilota</name>
    <name type="common">Black long sea cucumber</name>
    <name type="synonym">Mertensiothuria leucospilota</name>
    <dbReference type="NCBI Taxonomy" id="206669"/>
    <lineage>
        <taxon>Eukaryota</taxon>
        <taxon>Metazoa</taxon>
        <taxon>Echinodermata</taxon>
        <taxon>Eleutherozoa</taxon>
        <taxon>Echinozoa</taxon>
        <taxon>Holothuroidea</taxon>
        <taxon>Aspidochirotacea</taxon>
        <taxon>Aspidochirotida</taxon>
        <taxon>Holothuriidae</taxon>
        <taxon>Holothuria</taxon>
    </lineage>
</organism>
<evidence type="ECO:0000313" key="3">
    <source>
        <dbReference type="EMBL" id="KAJ8046910.1"/>
    </source>
</evidence>
<dbReference type="EMBL" id="JAIZAY010000002">
    <property type="protein sequence ID" value="KAJ8046910.1"/>
    <property type="molecule type" value="Genomic_DNA"/>
</dbReference>
<dbReference type="Proteomes" id="UP001152320">
    <property type="component" value="Chromosome 2"/>
</dbReference>